<accession>G0N310</accession>
<dbReference type="Proteomes" id="UP000008068">
    <property type="component" value="Unassembled WGS sequence"/>
</dbReference>
<evidence type="ECO:0000313" key="2">
    <source>
        <dbReference type="Proteomes" id="UP000008068"/>
    </source>
</evidence>
<dbReference type="InParanoid" id="G0N310"/>
<organism evidence="2">
    <name type="scientific">Caenorhabditis brenneri</name>
    <name type="common">Nematode worm</name>
    <dbReference type="NCBI Taxonomy" id="135651"/>
    <lineage>
        <taxon>Eukaryota</taxon>
        <taxon>Metazoa</taxon>
        <taxon>Ecdysozoa</taxon>
        <taxon>Nematoda</taxon>
        <taxon>Chromadorea</taxon>
        <taxon>Rhabditida</taxon>
        <taxon>Rhabditina</taxon>
        <taxon>Rhabditomorpha</taxon>
        <taxon>Rhabditoidea</taxon>
        <taxon>Rhabditidae</taxon>
        <taxon>Peloderinae</taxon>
        <taxon>Caenorhabditis</taxon>
    </lineage>
</organism>
<dbReference type="EMBL" id="GL379832">
    <property type="protein sequence ID" value="EGT51153.1"/>
    <property type="molecule type" value="Genomic_DNA"/>
</dbReference>
<protein>
    <submittedName>
        <fullName evidence="1">Uncharacterized protein</fullName>
    </submittedName>
</protein>
<proteinExistence type="predicted"/>
<keyword evidence="2" id="KW-1185">Reference proteome</keyword>
<gene>
    <name evidence="1" type="ORF">CAEBREN_06739</name>
</gene>
<reference evidence="2" key="1">
    <citation type="submission" date="2011-07" db="EMBL/GenBank/DDBJ databases">
        <authorList>
            <consortium name="Caenorhabditis brenneri Sequencing and Analysis Consortium"/>
            <person name="Wilson R.K."/>
        </authorList>
    </citation>
    <scope>NUCLEOTIDE SEQUENCE [LARGE SCALE GENOMIC DNA]</scope>
    <source>
        <strain evidence="2">PB2801</strain>
    </source>
</reference>
<name>G0N310_CAEBE</name>
<dbReference type="HOGENOM" id="CLU_3299864_0_0_1"/>
<dbReference type="AlphaFoldDB" id="G0N310"/>
<evidence type="ECO:0000313" key="1">
    <source>
        <dbReference type="EMBL" id="EGT51153.1"/>
    </source>
</evidence>
<sequence>MTKSNQKFNAPSLFLRIFEKTTRHGNATQPFEGFFYYDNN</sequence>